<dbReference type="Proteomes" id="UP001211065">
    <property type="component" value="Unassembled WGS sequence"/>
</dbReference>
<reference evidence="1" key="1">
    <citation type="submission" date="2020-05" db="EMBL/GenBank/DDBJ databases">
        <title>Phylogenomic resolution of chytrid fungi.</title>
        <authorList>
            <person name="Stajich J.E."/>
            <person name="Amses K."/>
            <person name="Simmons R."/>
            <person name="Seto K."/>
            <person name="Myers J."/>
            <person name="Bonds A."/>
            <person name="Quandt C.A."/>
            <person name="Barry K."/>
            <person name="Liu P."/>
            <person name="Grigoriev I."/>
            <person name="Longcore J.E."/>
            <person name="James T.Y."/>
        </authorList>
    </citation>
    <scope>NUCLEOTIDE SEQUENCE</scope>
    <source>
        <strain evidence="1">JEL0476</strain>
    </source>
</reference>
<evidence type="ECO:0000313" key="2">
    <source>
        <dbReference type="Proteomes" id="UP001211065"/>
    </source>
</evidence>
<evidence type="ECO:0000313" key="1">
    <source>
        <dbReference type="EMBL" id="KAJ3208271.1"/>
    </source>
</evidence>
<proteinExistence type="predicted"/>
<comment type="caution">
    <text evidence="1">The sequence shown here is derived from an EMBL/GenBank/DDBJ whole genome shotgun (WGS) entry which is preliminary data.</text>
</comment>
<sequence length="201" mass="23247">MKSYYNDEASFISHYNVEPIRYWKNLVSDNYTNVIKIIATKLFEIVIQCSGAENLFSIFSEFHKVLPSQSEYNTMEIMAQLKYHLMDETKMEEKRKVAAPRNNSSVFDSNFVGENKPLSQDFFDKDMCEELQRGVNRLYAEDEESIKENNTEILRMEDLFNFDLIASNPELSETINGKDSLLQFNAGSGYGINIEDILANI</sequence>
<keyword evidence="2" id="KW-1185">Reference proteome</keyword>
<name>A0AAD5TVH4_9FUNG</name>
<organism evidence="1 2">
    <name type="scientific">Clydaea vesicula</name>
    <dbReference type="NCBI Taxonomy" id="447962"/>
    <lineage>
        <taxon>Eukaryota</taxon>
        <taxon>Fungi</taxon>
        <taxon>Fungi incertae sedis</taxon>
        <taxon>Chytridiomycota</taxon>
        <taxon>Chytridiomycota incertae sedis</taxon>
        <taxon>Chytridiomycetes</taxon>
        <taxon>Lobulomycetales</taxon>
        <taxon>Lobulomycetaceae</taxon>
        <taxon>Clydaea</taxon>
    </lineage>
</organism>
<dbReference type="AlphaFoldDB" id="A0AAD5TVH4"/>
<gene>
    <name evidence="1" type="ORF">HK099_000096</name>
</gene>
<dbReference type="EMBL" id="JADGJW010001003">
    <property type="protein sequence ID" value="KAJ3208271.1"/>
    <property type="molecule type" value="Genomic_DNA"/>
</dbReference>
<accession>A0AAD5TVH4</accession>
<protein>
    <submittedName>
        <fullName evidence="1">Uncharacterized protein</fullName>
    </submittedName>
</protein>